<dbReference type="SUPFAM" id="SSF69318">
    <property type="entry name" value="Integrin alpha N-terminal domain"/>
    <property type="match status" value="1"/>
</dbReference>
<evidence type="ECO:0000313" key="3">
    <source>
        <dbReference type="EMBL" id="GGR24087.1"/>
    </source>
</evidence>
<dbReference type="EMBL" id="BMQL01000032">
    <property type="protein sequence ID" value="GGR24087.1"/>
    <property type="molecule type" value="Genomic_DNA"/>
</dbReference>
<sequence length="576" mass="61159">MNQVVASCQPRSGYSPLRSVLLAGLLLGSVSAQQQIGSTSQPLTISNVADWRANGNQVPVCWETPGYAREKDIVQAAVTNTWQWYANVQFTGWGACPTGGIGGSATLKQVRIRISPQGTDNAGAGGSARVGMAALSSAADNNPGVNLSFNPDGSANRGRVEYVGVHEFGHVLGFIHEQDTPGNVEGPVHCASSGNEANTTPITAYDRDSIMNYCNRDGNMTGNLTDVDIQGVQAIYGVRIPNVAAKNSCASAPARNAASLAGAWNNGGKLSVAVYPTDRTKFLYWSQWSDRDGGWGDSIKWFAGDFNGDGRTDIGAAWNNGGHNTLTIRLSNGSTFQQVHWLADAGGWADSTVWLPGDYNGDGKTDVAGIWNNGGKVSVAVYLSDGQKFLHWSQWSDRDGGWADSVKWFAGDFNGDGRTDIGAAWNNDGRTTLTVRQSTGTALTHTHWLTDAGRWSNTSVFASGDFNGDGLSDVAELWNDLGQASIKVSVSSGRQFSAPSAWSVRDGGWIQGGAVKWMVGDFDGDGRSDIGAVWNNGNSNTMTVRRSTGNTFVAAHWATNAGGWSDTTAWCTGAFR</sequence>
<dbReference type="Gene3D" id="3.40.390.10">
    <property type="entry name" value="Collagenase (Catalytic Domain)"/>
    <property type="match status" value="1"/>
</dbReference>
<name>A0A918CII5_9DEIO</name>
<dbReference type="Pfam" id="PF12388">
    <property type="entry name" value="Peptidase_M57"/>
    <property type="match status" value="1"/>
</dbReference>
<evidence type="ECO:0000256" key="1">
    <source>
        <dbReference type="ARBA" id="ARBA00022729"/>
    </source>
</evidence>
<keyword evidence="1 2" id="KW-0732">Signal</keyword>
<reference evidence="3" key="1">
    <citation type="journal article" date="2014" name="Int. J. Syst. Evol. Microbiol.">
        <title>Complete genome sequence of Corynebacterium casei LMG S-19264T (=DSM 44701T), isolated from a smear-ripened cheese.</title>
        <authorList>
            <consortium name="US DOE Joint Genome Institute (JGI-PGF)"/>
            <person name="Walter F."/>
            <person name="Albersmeier A."/>
            <person name="Kalinowski J."/>
            <person name="Ruckert C."/>
        </authorList>
    </citation>
    <scope>NUCLEOTIDE SEQUENCE</scope>
    <source>
        <strain evidence="3">JCM 31311</strain>
    </source>
</reference>
<dbReference type="AlphaFoldDB" id="A0A918CII5"/>
<dbReference type="InterPro" id="IPR041910">
    <property type="entry name" value="Alpha_h_PorB/PorC"/>
</dbReference>
<organism evidence="3 4">
    <name type="scientific">Deinococcus ruber</name>
    <dbReference type="NCBI Taxonomy" id="1848197"/>
    <lineage>
        <taxon>Bacteria</taxon>
        <taxon>Thermotogati</taxon>
        <taxon>Deinococcota</taxon>
        <taxon>Deinococci</taxon>
        <taxon>Deinococcales</taxon>
        <taxon>Deinococcaceae</taxon>
        <taxon>Deinococcus</taxon>
    </lineage>
</organism>
<accession>A0A918CII5</accession>
<feature type="signal peptide" evidence="2">
    <location>
        <begin position="1"/>
        <end position="34"/>
    </location>
</feature>
<dbReference type="PANTHER" id="PTHR46580">
    <property type="entry name" value="SENSOR KINASE-RELATED"/>
    <property type="match status" value="1"/>
</dbReference>
<protein>
    <recommendedName>
        <fullName evidence="5">Peptidase metallopeptidase domain-containing protein</fullName>
    </recommendedName>
</protein>
<evidence type="ECO:0000313" key="4">
    <source>
        <dbReference type="Proteomes" id="UP000603865"/>
    </source>
</evidence>
<evidence type="ECO:0008006" key="5">
    <source>
        <dbReference type="Google" id="ProtNLM"/>
    </source>
</evidence>
<feature type="chain" id="PRO_5037356409" description="Peptidase metallopeptidase domain-containing protein" evidence="2">
    <location>
        <begin position="35"/>
        <end position="576"/>
    </location>
</feature>
<dbReference type="InterPro" id="IPR024653">
    <property type="entry name" value="Peptidase_M10/M27/M57"/>
</dbReference>
<proteinExistence type="predicted"/>
<dbReference type="Pfam" id="PF13517">
    <property type="entry name" value="FG-GAP_3"/>
    <property type="match status" value="1"/>
</dbReference>
<dbReference type="PANTHER" id="PTHR46580:SF2">
    <property type="entry name" value="MAM DOMAIN-CONTAINING PROTEIN"/>
    <property type="match status" value="1"/>
</dbReference>
<dbReference type="Gene3D" id="1.10.10.1280">
    <property type="entry name" value="Alpha-helical porin B/porin C"/>
    <property type="match status" value="3"/>
</dbReference>
<reference evidence="3" key="2">
    <citation type="submission" date="2020-09" db="EMBL/GenBank/DDBJ databases">
        <authorList>
            <person name="Sun Q."/>
            <person name="Ohkuma M."/>
        </authorList>
    </citation>
    <scope>NUCLEOTIDE SEQUENCE</scope>
    <source>
        <strain evidence="3">JCM 31311</strain>
    </source>
</reference>
<keyword evidence="4" id="KW-1185">Reference proteome</keyword>
<dbReference type="GO" id="GO:0008237">
    <property type="term" value="F:metallopeptidase activity"/>
    <property type="evidence" value="ECO:0007669"/>
    <property type="project" value="InterPro"/>
</dbReference>
<dbReference type="Proteomes" id="UP000603865">
    <property type="component" value="Unassembled WGS sequence"/>
</dbReference>
<dbReference type="RefSeq" id="WP_189092252.1">
    <property type="nucleotide sequence ID" value="NZ_BMQL01000032.1"/>
</dbReference>
<evidence type="ECO:0000256" key="2">
    <source>
        <dbReference type="SAM" id="SignalP"/>
    </source>
</evidence>
<gene>
    <name evidence="3" type="ORF">GCM10008957_39860</name>
</gene>
<comment type="caution">
    <text evidence="3">The sequence shown here is derived from an EMBL/GenBank/DDBJ whole genome shotgun (WGS) entry which is preliminary data.</text>
</comment>
<dbReference type="InterPro" id="IPR024079">
    <property type="entry name" value="MetalloPept_cat_dom_sf"/>
</dbReference>
<dbReference type="SUPFAM" id="SSF55486">
    <property type="entry name" value="Metalloproteases ('zincins'), catalytic domain"/>
    <property type="match status" value="1"/>
</dbReference>
<dbReference type="InterPro" id="IPR028994">
    <property type="entry name" value="Integrin_alpha_N"/>
</dbReference>
<dbReference type="InterPro" id="IPR013517">
    <property type="entry name" value="FG-GAP"/>
</dbReference>